<gene>
    <name evidence="29" type="ORF">XYLVIOL_LOCUS9679</name>
</gene>
<organism evidence="29 30">
    <name type="scientific">Xylocopa violacea</name>
    <name type="common">Violet carpenter bee</name>
    <name type="synonym">Apis violacea</name>
    <dbReference type="NCBI Taxonomy" id="135666"/>
    <lineage>
        <taxon>Eukaryota</taxon>
        <taxon>Metazoa</taxon>
        <taxon>Ecdysozoa</taxon>
        <taxon>Arthropoda</taxon>
        <taxon>Hexapoda</taxon>
        <taxon>Insecta</taxon>
        <taxon>Pterygota</taxon>
        <taxon>Neoptera</taxon>
        <taxon>Endopterygota</taxon>
        <taxon>Hymenoptera</taxon>
        <taxon>Apocrita</taxon>
        <taxon>Aculeata</taxon>
        <taxon>Apoidea</taxon>
        <taxon>Anthophila</taxon>
        <taxon>Apidae</taxon>
        <taxon>Xylocopa</taxon>
        <taxon>Xylocopa</taxon>
    </lineage>
</organism>
<comment type="subcellular location">
    <subcellularLocation>
        <location evidence="1">Cell membrane</location>
        <location evidence="1">Sarcolemma</location>
    </subcellularLocation>
    <subcellularLocation>
        <location evidence="4">Cell membrane</location>
        <topology evidence="4">Single-pass type I membrane protein</topology>
    </subcellularLocation>
    <subcellularLocation>
        <location evidence="3">Cytoplasm</location>
        <location evidence="3">Cytoskeleton</location>
    </subcellularLocation>
    <subcellularLocation>
        <location evidence="5">Nucleus</location>
        <location evidence="5">Nucleoplasm</location>
    </subcellularLocation>
    <subcellularLocation>
        <location evidence="24">Postsynaptic cell membrane</location>
    </subcellularLocation>
    <subcellularLocation>
        <location evidence="2">Secreted</location>
        <location evidence="2">Extracellular space</location>
    </subcellularLocation>
</comment>
<dbReference type="SUPFAM" id="SSF111006">
    <property type="entry name" value="Dystroglycan, domain 2"/>
    <property type="match status" value="1"/>
</dbReference>
<comment type="function">
    <text evidence="20">Transmembrane protein that plays important roles in connecting the extracellular matrix to the cytoskeleton. Acts as a cell adhesion receptor in both muscle and non-muscle tissues. Receptor for both DMD and UTRN and, through these interactions, scaffolds axin to the cytoskeleton. Also functions in cell adhesion-mediated signaling and implicated in cell polarity.</text>
</comment>
<keyword evidence="7" id="KW-0963">Cytoplasm</keyword>
<feature type="region of interest" description="Disordered" evidence="25">
    <location>
        <begin position="572"/>
        <end position="598"/>
    </location>
</feature>
<dbReference type="InterPro" id="IPR013783">
    <property type="entry name" value="Ig-like_fold"/>
</dbReference>
<dbReference type="Gene3D" id="2.60.40.10">
    <property type="entry name" value="Immunoglobulins"/>
    <property type="match status" value="3"/>
</dbReference>
<evidence type="ECO:0000256" key="9">
    <source>
        <dbReference type="ARBA" id="ARBA00022553"/>
    </source>
</evidence>
<feature type="compositionally biased region" description="Acidic residues" evidence="25">
    <location>
        <begin position="376"/>
        <end position="385"/>
    </location>
</feature>
<name>A0ABP1PBK9_XYLVO</name>
<keyword evidence="14" id="KW-1015">Disulfide bond</keyword>
<evidence type="ECO:0000256" key="14">
    <source>
        <dbReference type="ARBA" id="ARBA00023157"/>
    </source>
</evidence>
<protein>
    <recommendedName>
        <fullName evidence="21">Dystroglycan 1</fullName>
    </recommendedName>
    <alternativeName>
        <fullName evidence="23">Dystroglycan</fullName>
    </alternativeName>
    <alternativeName>
        <fullName evidence="22">Dystrophin-associated glycoprotein 1</fullName>
    </alternativeName>
</protein>
<evidence type="ECO:0000256" key="3">
    <source>
        <dbReference type="ARBA" id="ARBA00004245"/>
    </source>
</evidence>
<reference evidence="29 30" key="1">
    <citation type="submission" date="2024-08" db="EMBL/GenBank/DDBJ databases">
        <authorList>
            <person name="Will J Nash"/>
            <person name="Angela Man"/>
            <person name="Seanna McTaggart"/>
            <person name="Kendall Baker"/>
            <person name="Tom Barker"/>
            <person name="Leah Catchpole"/>
            <person name="Alex Durrant"/>
            <person name="Karim Gharbi"/>
            <person name="Naomi Irish"/>
            <person name="Gemy Kaithakottil"/>
            <person name="Debby Ku"/>
            <person name="Aaliyah Providence"/>
            <person name="Felix Shaw"/>
            <person name="David Swarbreck"/>
            <person name="Chris Watkins"/>
            <person name="Ann M. McCartney"/>
            <person name="Giulio Formenti"/>
            <person name="Alice Mouton"/>
            <person name="Noel Vella"/>
            <person name="Bjorn M von Reumont"/>
            <person name="Adriana Vella"/>
            <person name="Wilfried Haerty"/>
        </authorList>
    </citation>
    <scope>NUCLEOTIDE SEQUENCE [LARGE SCALE GENOMIC DNA]</scope>
</reference>
<evidence type="ECO:0000256" key="19">
    <source>
        <dbReference type="ARBA" id="ARBA00023567"/>
    </source>
</evidence>
<evidence type="ECO:0000256" key="16">
    <source>
        <dbReference type="ARBA" id="ARBA00023212"/>
    </source>
</evidence>
<evidence type="ECO:0000256" key="5">
    <source>
        <dbReference type="ARBA" id="ARBA00004642"/>
    </source>
</evidence>
<evidence type="ECO:0000256" key="18">
    <source>
        <dbReference type="ARBA" id="ARBA00023257"/>
    </source>
</evidence>
<evidence type="ECO:0000259" key="28">
    <source>
        <dbReference type="PROSITE" id="PS51699"/>
    </source>
</evidence>
<evidence type="ECO:0000256" key="17">
    <source>
        <dbReference type="ARBA" id="ARBA00023242"/>
    </source>
</evidence>
<evidence type="ECO:0000256" key="24">
    <source>
        <dbReference type="ARBA" id="ARBA00034100"/>
    </source>
</evidence>
<keyword evidence="16" id="KW-0206">Cytoskeleton</keyword>
<dbReference type="PROSITE" id="PS51699">
    <property type="entry name" value="SEA_DG"/>
    <property type="match status" value="2"/>
</dbReference>
<feature type="region of interest" description="Disordered" evidence="25">
    <location>
        <begin position="311"/>
        <end position="513"/>
    </location>
</feature>
<feature type="compositionally biased region" description="Acidic residues" evidence="25">
    <location>
        <begin position="319"/>
        <end position="344"/>
    </location>
</feature>
<keyword evidence="15" id="KW-0325">Glycoprotein</keyword>
<keyword evidence="6" id="KW-1003">Cell membrane</keyword>
<proteinExistence type="predicted"/>
<feature type="chain" id="PRO_5046256988" description="Dystroglycan 1" evidence="27">
    <location>
        <begin position="19"/>
        <end position="1306"/>
    </location>
</feature>
<feature type="region of interest" description="Disordered" evidence="25">
    <location>
        <begin position="1199"/>
        <end position="1306"/>
    </location>
</feature>
<comment type="function">
    <text evidence="19">The dystroglycan complex is involved in a number of processes including laminin and basement membrane assembly, sarcolemmal stability, cell survival, peripheral nerve myelination, nodal structure, cell migration, and epithelial polarization.</text>
</comment>
<keyword evidence="17" id="KW-0539">Nucleus</keyword>
<dbReference type="Pfam" id="PF18424">
    <property type="entry name" value="a_DG1_N2"/>
    <property type="match status" value="1"/>
</dbReference>
<dbReference type="InterPro" id="IPR030398">
    <property type="entry name" value="SEA_DG_dom"/>
</dbReference>
<evidence type="ECO:0000256" key="15">
    <source>
        <dbReference type="ARBA" id="ARBA00023180"/>
    </source>
</evidence>
<dbReference type="InterPro" id="IPR008465">
    <property type="entry name" value="DAG1_C"/>
</dbReference>
<evidence type="ECO:0000256" key="1">
    <source>
        <dbReference type="ARBA" id="ARBA00004135"/>
    </source>
</evidence>
<dbReference type="PANTHER" id="PTHR21559:SF21">
    <property type="entry name" value="DYSTROGLYCAN 1"/>
    <property type="match status" value="1"/>
</dbReference>
<feature type="signal peptide" evidence="27">
    <location>
        <begin position="1"/>
        <end position="18"/>
    </location>
</feature>
<evidence type="ECO:0000256" key="26">
    <source>
        <dbReference type="SAM" id="Phobius"/>
    </source>
</evidence>
<evidence type="ECO:0000256" key="4">
    <source>
        <dbReference type="ARBA" id="ARBA00004251"/>
    </source>
</evidence>
<dbReference type="Gene3D" id="3.30.70.1040">
    <property type="entry name" value="Dystroglycan, domain 2"/>
    <property type="match status" value="1"/>
</dbReference>
<keyword evidence="10 26" id="KW-0812">Transmembrane</keyword>
<evidence type="ECO:0000256" key="11">
    <source>
        <dbReference type="ARBA" id="ARBA00022729"/>
    </source>
</evidence>
<feature type="transmembrane region" description="Helical" evidence="26">
    <location>
        <begin position="1167"/>
        <end position="1193"/>
    </location>
</feature>
<dbReference type="Proteomes" id="UP001642520">
    <property type="component" value="Unassembled WGS sequence"/>
</dbReference>
<evidence type="ECO:0000256" key="8">
    <source>
        <dbReference type="ARBA" id="ARBA00022525"/>
    </source>
</evidence>
<keyword evidence="12 26" id="KW-1133">Transmembrane helix</keyword>
<dbReference type="InterPro" id="IPR015919">
    <property type="entry name" value="Cadherin-like_sf"/>
</dbReference>
<keyword evidence="9" id="KW-0597">Phosphoprotein</keyword>
<evidence type="ECO:0000256" key="20">
    <source>
        <dbReference type="ARBA" id="ARBA00024991"/>
    </source>
</evidence>
<evidence type="ECO:0000256" key="12">
    <source>
        <dbReference type="ARBA" id="ARBA00022989"/>
    </source>
</evidence>
<evidence type="ECO:0000256" key="22">
    <source>
        <dbReference type="ARBA" id="ARBA00030092"/>
    </source>
</evidence>
<evidence type="ECO:0000256" key="13">
    <source>
        <dbReference type="ARBA" id="ARBA00023018"/>
    </source>
</evidence>
<dbReference type="CDD" id="cd11305">
    <property type="entry name" value="alpha_DG_C"/>
    <property type="match status" value="1"/>
</dbReference>
<keyword evidence="11 27" id="KW-0732">Signal</keyword>
<evidence type="ECO:0000313" key="30">
    <source>
        <dbReference type="Proteomes" id="UP001642520"/>
    </source>
</evidence>
<dbReference type="SUPFAM" id="SSF49313">
    <property type="entry name" value="Cadherin-like"/>
    <property type="match status" value="3"/>
</dbReference>
<evidence type="ECO:0000256" key="23">
    <source>
        <dbReference type="ARBA" id="ARBA00031034"/>
    </source>
</evidence>
<keyword evidence="8" id="KW-0964">Secreted</keyword>
<feature type="compositionally biased region" description="Low complexity" evidence="25">
    <location>
        <begin position="403"/>
        <end position="420"/>
    </location>
</feature>
<feature type="domain" description="Peptidase S72" evidence="28">
    <location>
        <begin position="785"/>
        <end position="898"/>
    </location>
</feature>
<evidence type="ECO:0000256" key="27">
    <source>
        <dbReference type="SAM" id="SignalP"/>
    </source>
</evidence>
<feature type="compositionally biased region" description="Low complexity" evidence="25">
    <location>
        <begin position="430"/>
        <end position="498"/>
    </location>
</feature>
<sequence>MKNPYVLACFLLLPAVLGLNLQEDDLVFDDVGEESSSTAATVISRRYDERRDSWHEQKHHPRDRERHHLDRLPNVPHVVVPVGHVLKLRVHRESFSGPEDYYELFDPNGNKLLRWLYWDDAASTLMGIPTKKDVGSHRLSVKVFGKHDDTAKDLFVVQVVPEKYEELKHRDGKTHCDDGEEQTLLTILLDARFDNLSPPTRVNTIENLAGFLGLHVSAFSMHPQSAKDNLNADSSVILSGPGNVKHRKEKHLTAIQWQVGCDGHLWRHQTDLVKHLREQAKDGTLAEVMQLPVLFWRVKTDSTLLLRNRREAGSGDFGNPDDYDDNYDYEEYDEEEEGEDDEDSNVQPTFMPDTSGRSKENQVPEHPHRHHHGEEPIDWNTEEIGDIIPVENQPNVESTVNRTTTDTTSTTTTTELTSPPSTTPPPPPTTTTTTTTTTTSTTPPPTTTTTSTTTTTQPPPSSTGTSTTASTTTSTTTADTTTASITPTVIVPSTTETPETTEDSTKNTRYTENNESLNVSSVTIPELTTIPPSVIVPQSSTTVTTTAATGTVPTTVPVERMETDVTGGTVNVTTEEPTEQSSMSTTKQSATLLPVTTPTNTTTTITTTTFVANVTAIPVTTMTQTRTTPTTTTTITTMAPTTTTTTSTTTTTTPVPTTAATEPPRLTTETVDYGVYNFAPRQDKRLKKIAVTAGKPLSYVIPANTFSDFEDGDTRHLKLALYLQGAPLKPSHWLQFNQSTQEVYGLPLENDISTWNYELVASDSEGSNVTDRLDIHVQQHKLSRSVNHEFSIYLRIDKRSEFPTDIDWELKVIRALAKLYGDSDTRHITVRSVDIDHDQAIFTWTNDSLPRSSECPEQYINDLLEVLINKMADPSYALRELLAPEIRVKRVLYQGIGQCENMNRPEAPKVSTQEPKSNFAPLPRNQVDLVNATVGQLLVFKVPEDTFYDVEDGSARNLQMSLLTIERKPIQPREWLQFDSKNQEFYGVPMRSDVGRKQYQLVVTDKEGASATDGLVVVVHPAPFVHHTVEFSMTLDIPYESFAHSALQKRNFIEKLRDLYQDKDTNAISLHSISNGSTVITWHNRTLPTSYCANEDISRLRSVLVKDHSRSVTDEVLEIMGPKFPVKQITVIPMGICLGELTDLHSPNNNAPPIDDSTSVGAFHDDYLITFVLPAIIISVMLISAGIVACVLYRRRRSGKMSVSEQDDERQSFRSKGIPVIFQDELDEKPDPGNKSPVILKEEKPPLPPPEYQKAEDGADVPMLPKENSEEPYQPPPPFATNRDTNRQNRPKPTPTYRKPPPYVPP</sequence>
<dbReference type="Pfam" id="PF05454">
    <property type="entry name" value="DAG1"/>
    <property type="match status" value="2"/>
</dbReference>
<dbReference type="EMBL" id="CAXAJV020001300">
    <property type="protein sequence ID" value="CAL7949941.1"/>
    <property type="molecule type" value="Genomic_DNA"/>
</dbReference>
<dbReference type="InterPro" id="IPR027468">
    <property type="entry name" value="Alpha-dystroglycan_domain_2"/>
</dbReference>
<feature type="compositionally biased region" description="Polar residues" evidence="25">
    <location>
        <begin position="580"/>
        <end position="590"/>
    </location>
</feature>
<feature type="compositionally biased region" description="Basic and acidic residues" evidence="25">
    <location>
        <begin position="356"/>
        <end position="366"/>
    </location>
</feature>
<evidence type="ECO:0000313" key="29">
    <source>
        <dbReference type="EMBL" id="CAL7949941.1"/>
    </source>
</evidence>
<keyword evidence="13" id="KW-0770">Synapse</keyword>
<feature type="domain" description="Peptidase S72" evidence="28">
    <location>
        <begin position="1026"/>
        <end position="1136"/>
    </location>
</feature>
<keyword evidence="26" id="KW-0472">Membrane</keyword>
<evidence type="ECO:0000256" key="7">
    <source>
        <dbReference type="ARBA" id="ARBA00022490"/>
    </source>
</evidence>
<evidence type="ECO:0000256" key="2">
    <source>
        <dbReference type="ARBA" id="ARBA00004239"/>
    </source>
</evidence>
<dbReference type="PANTHER" id="PTHR21559">
    <property type="entry name" value="DYSTROGLYCAN-RELATED"/>
    <property type="match status" value="1"/>
</dbReference>
<feature type="region of interest" description="Disordered" evidence="25">
    <location>
        <begin position="641"/>
        <end position="662"/>
    </location>
</feature>
<evidence type="ECO:0000256" key="25">
    <source>
        <dbReference type="SAM" id="MobiDB-lite"/>
    </source>
</evidence>
<feature type="region of interest" description="Disordered" evidence="25">
    <location>
        <begin position="903"/>
        <end position="922"/>
    </location>
</feature>
<dbReference type="SMART" id="SM00736">
    <property type="entry name" value="CADG"/>
    <property type="match status" value="2"/>
</dbReference>
<evidence type="ECO:0000256" key="10">
    <source>
        <dbReference type="ARBA" id="ARBA00022692"/>
    </source>
</evidence>
<keyword evidence="30" id="KW-1185">Reference proteome</keyword>
<keyword evidence="18" id="KW-0628">Postsynaptic cell membrane</keyword>
<feature type="compositionally biased region" description="Polar residues" evidence="25">
    <location>
        <begin position="392"/>
        <end position="402"/>
    </location>
</feature>
<dbReference type="InterPro" id="IPR006644">
    <property type="entry name" value="Cadg"/>
</dbReference>
<evidence type="ECO:0000256" key="21">
    <source>
        <dbReference type="ARBA" id="ARBA00026224"/>
    </source>
</evidence>
<dbReference type="InterPro" id="IPR041631">
    <property type="entry name" value="Alpha_DG1_N2"/>
</dbReference>
<accession>A0ABP1PBK9</accession>
<evidence type="ECO:0000256" key="6">
    <source>
        <dbReference type="ARBA" id="ARBA00022475"/>
    </source>
</evidence>
<comment type="caution">
    <text evidence="29">The sequence shown here is derived from an EMBL/GenBank/DDBJ whole genome shotgun (WGS) entry which is preliminary data.</text>
</comment>
<dbReference type="CDD" id="cd11303">
    <property type="entry name" value="Dystroglycan_repeat"/>
    <property type="match status" value="1"/>
</dbReference>
<feature type="compositionally biased region" description="Pro residues" evidence="25">
    <location>
        <begin position="1292"/>
        <end position="1306"/>
    </location>
</feature>